<dbReference type="InterPro" id="IPR001811">
    <property type="entry name" value="Chemokine_IL8-like_dom"/>
</dbReference>
<accession>A0A6I9HNR4</accession>
<dbReference type="PANTHER" id="PTHR12015:SF103">
    <property type="entry name" value="C-C MOTIF CHEMOKINE 4-RELATED"/>
    <property type="match status" value="1"/>
</dbReference>
<keyword evidence="7" id="KW-1185">Reference proteome</keyword>
<proteinExistence type="inferred from homology"/>
<name>A0A6I9HNR4_GEOFO</name>
<dbReference type="GO" id="GO:0030335">
    <property type="term" value="P:positive regulation of cell migration"/>
    <property type="evidence" value="ECO:0007669"/>
    <property type="project" value="TreeGrafter"/>
</dbReference>
<dbReference type="OrthoDB" id="9447832at2759"/>
<dbReference type="GeneID" id="102038004"/>
<dbReference type="Proteomes" id="UP000504602">
    <property type="component" value="Unplaced"/>
</dbReference>
<dbReference type="GO" id="GO:0008009">
    <property type="term" value="F:chemokine activity"/>
    <property type="evidence" value="ECO:0007669"/>
    <property type="project" value="InterPro"/>
</dbReference>
<evidence type="ECO:0000313" key="7">
    <source>
        <dbReference type="Proteomes" id="UP000504602"/>
    </source>
</evidence>
<evidence type="ECO:0000313" key="8">
    <source>
        <dbReference type="RefSeq" id="XP_005425210.1"/>
    </source>
</evidence>
<dbReference type="GO" id="GO:0061844">
    <property type="term" value="P:antimicrobial humoral immune response mediated by antimicrobial peptide"/>
    <property type="evidence" value="ECO:0007669"/>
    <property type="project" value="TreeGrafter"/>
</dbReference>
<dbReference type="Gene3D" id="2.40.50.40">
    <property type="match status" value="1"/>
</dbReference>
<evidence type="ECO:0000256" key="2">
    <source>
        <dbReference type="ARBA" id="ARBA00022500"/>
    </source>
</evidence>
<evidence type="ECO:0000256" key="5">
    <source>
        <dbReference type="SAM" id="SignalP"/>
    </source>
</evidence>
<dbReference type="InterPro" id="IPR039809">
    <property type="entry name" value="Chemokine_b/g/d"/>
</dbReference>
<dbReference type="GO" id="GO:0006954">
    <property type="term" value="P:inflammatory response"/>
    <property type="evidence" value="ECO:0007669"/>
    <property type="project" value="TreeGrafter"/>
</dbReference>
<protein>
    <submittedName>
        <fullName evidence="8">C-C motif chemokine 4 homolog</fullName>
    </submittedName>
</protein>
<dbReference type="FunFam" id="2.40.50.40:FF:000002">
    <property type="entry name" value="C-C motif chemokine"/>
    <property type="match status" value="1"/>
</dbReference>
<gene>
    <name evidence="8" type="primary">LOC102038004</name>
</gene>
<dbReference type="AlphaFoldDB" id="A0A6I9HNR4"/>
<feature type="chain" id="PRO_5027014529" evidence="5">
    <location>
        <begin position="21"/>
        <end position="90"/>
    </location>
</feature>
<dbReference type="PANTHER" id="PTHR12015">
    <property type="entry name" value="SMALL INDUCIBLE CYTOKINE A"/>
    <property type="match status" value="1"/>
</dbReference>
<feature type="domain" description="Chemokine interleukin-8-like" evidence="6">
    <location>
        <begin position="28"/>
        <end position="87"/>
    </location>
</feature>
<comment type="similarity">
    <text evidence="1">Belongs to the intercrine beta (chemokine CC) family.</text>
</comment>
<keyword evidence="2" id="KW-0145">Chemotaxis</keyword>
<dbReference type="GO" id="GO:0070098">
    <property type="term" value="P:chemokine-mediated signaling pathway"/>
    <property type="evidence" value="ECO:0007669"/>
    <property type="project" value="TreeGrafter"/>
</dbReference>
<evidence type="ECO:0000259" key="6">
    <source>
        <dbReference type="SMART" id="SM00199"/>
    </source>
</evidence>
<evidence type="ECO:0000256" key="3">
    <source>
        <dbReference type="ARBA" id="ARBA00022514"/>
    </source>
</evidence>
<evidence type="ECO:0000256" key="1">
    <source>
        <dbReference type="ARBA" id="ARBA00010868"/>
    </source>
</evidence>
<dbReference type="InterPro" id="IPR036048">
    <property type="entry name" value="Interleukin_8-like_sf"/>
</dbReference>
<dbReference type="Pfam" id="PF00048">
    <property type="entry name" value="IL8"/>
    <property type="match status" value="1"/>
</dbReference>
<sequence>MKVSAAGLALLLISASFSQTFSGPAGLEIPVCCFTYSQHRLPRKLIQHHYSTSSSCPQPGIVFVTKEGRQVCANPENTWVQSYLRILEQY</sequence>
<dbReference type="GO" id="GO:0005615">
    <property type="term" value="C:extracellular space"/>
    <property type="evidence" value="ECO:0007669"/>
    <property type="project" value="UniProtKB-KW"/>
</dbReference>
<dbReference type="KEGG" id="gfr:102038004"/>
<reference evidence="8" key="1">
    <citation type="submission" date="2025-08" db="UniProtKB">
        <authorList>
            <consortium name="RefSeq"/>
        </authorList>
    </citation>
    <scope>IDENTIFICATION</scope>
</reference>
<evidence type="ECO:0000256" key="4">
    <source>
        <dbReference type="ARBA" id="ARBA00022729"/>
    </source>
</evidence>
<dbReference type="RefSeq" id="XP_005425210.1">
    <property type="nucleotide sequence ID" value="XM_005425153.1"/>
</dbReference>
<organism evidence="7 8">
    <name type="scientific">Geospiza fortis</name>
    <name type="common">Medium ground-finch</name>
    <dbReference type="NCBI Taxonomy" id="48883"/>
    <lineage>
        <taxon>Eukaryota</taxon>
        <taxon>Metazoa</taxon>
        <taxon>Chordata</taxon>
        <taxon>Craniata</taxon>
        <taxon>Vertebrata</taxon>
        <taxon>Euteleostomi</taxon>
        <taxon>Archelosauria</taxon>
        <taxon>Archosauria</taxon>
        <taxon>Dinosauria</taxon>
        <taxon>Saurischia</taxon>
        <taxon>Theropoda</taxon>
        <taxon>Coelurosauria</taxon>
        <taxon>Aves</taxon>
        <taxon>Neognathae</taxon>
        <taxon>Neoaves</taxon>
        <taxon>Telluraves</taxon>
        <taxon>Australaves</taxon>
        <taxon>Passeriformes</taxon>
        <taxon>Thraupidae</taxon>
        <taxon>Geospiza</taxon>
    </lineage>
</organism>
<dbReference type="InParanoid" id="A0A6I9HNR4"/>
<keyword evidence="4 5" id="KW-0732">Signal</keyword>
<dbReference type="GO" id="GO:0048020">
    <property type="term" value="F:CCR chemokine receptor binding"/>
    <property type="evidence" value="ECO:0007669"/>
    <property type="project" value="TreeGrafter"/>
</dbReference>
<keyword evidence="3" id="KW-0202">Cytokine</keyword>
<feature type="signal peptide" evidence="5">
    <location>
        <begin position="1"/>
        <end position="20"/>
    </location>
</feature>
<dbReference type="SMART" id="SM00199">
    <property type="entry name" value="SCY"/>
    <property type="match status" value="1"/>
</dbReference>
<dbReference type="CDD" id="cd00272">
    <property type="entry name" value="Chemokine_CC"/>
    <property type="match status" value="1"/>
</dbReference>
<dbReference type="GO" id="GO:0048245">
    <property type="term" value="P:eosinophil chemotaxis"/>
    <property type="evidence" value="ECO:0007669"/>
    <property type="project" value="TreeGrafter"/>
</dbReference>
<dbReference type="SUPFAM" id="SSF54117">
    <property type="entry name" value="Interleukin 8-like chemokines"/>
    <property type="match status" value="1"/>
</dbReference>